<organism evidence="2 3">
    <name type="scientific">Thalassospira profundimaris</name>
    <dbReference type="NCBI Taxonomy" id="502049"/>
    <lineage>
        <taxon>Bacteria</taxon>
        <taxon>Pseudomonadati</taxon>
        <taxon>Pseudomonadota</taxon>
        <taxon>Alphaproteobacteria</taxon>
        <taxon>Rhodospirillales</taxon>
        <taxon>Thalassospiraceae</taxon>
        <taxon>Thalassospira</taxon>
    </lineage>
</organism>
<feature type="region of interest" description="Disordered" evidence="1">
    <location>
        <begin position="106"/>
        <end position="136"/>
    </location>
</feature>
<evidence type="ECO:0000313" key="3">
    <source>
        <dbReference type="Proteomes" id="UP000253226"/>
    </source>
</evidence>
<dbReference type="CDD" id="cd07178">
    <property type="entry name" value="terB_like_YebE"/>
    <property type="match status" value="1"/>
</dbReference>
<dbReference type="Gene3D" id="1.10.3680.10">
    <property type="entry name" value="TerB-like"/>
    <property type="match status" value="1"/>
</dbReference>
<dbReference type="SUPFAM" id="SSF158682">
    <property type="entry name" value="TerB-like"/>
    <property type="match status" value="1"/>
</dbReference>
<proteinExistence type="predicted"/>
<gene>
    <name evidence="2" type="ORF">TH19_15075</name>
</gene>
<dbReference type="OrthoDB" id="5459344at2"/>
<dbReference type="InterPro" id="IPR029024">
    <property type="entry name" value="TerB-like"/>
</dbReference>
<accession>A0A367W472</accession>
<dbReference type="Proteomes" id="UP000253226">
    <property type="component" value="Unassembled WGS sequence"/>
</dbReference>
<reference evidence="2 3" key="1">
    <citation type="submission" date="2014-07" db="EMBL/GenBank/DDBJ databases">
        <title>Draft genome sequence of Thalassospira profundimaris 35.</title>
        <authorList>
            <person name="Lai Q."/>
            <person name="Shao Z."/>
        </authorList>
    </citation>
    <scope>NUCLEOTIDE SEQUENCE [LARGE SCALE GENOMIC DNA]</scope>
    <source>
        <strain evidence="2 3">35</strain>
    </source>
</reference>
<comment type="caution">
    <text evidence="2">The sequence shown here is derived from an EMBL/GenBank/DDBJ whole genome shotgun (WGS) entry which is preliminary data.</text>
</comment>
<evidence type="ECO:0000256" key="1">
    <source>
        <dbReference type="SAM" id="MobiDB-lite"/>
    </source>
</evidence>
<dbReference type="Pfam" id="PF04391">
    <property type="entry name" value="DUF533"/>
    <property type="match status" value="1"/>
</dbReference>
<dbReference type="InterPro" id="IPR007486">
    <property type="entry name" value="YebE"/>
</dbReference>
<sequence>MDIGKLLGGVLGSGSSTGSGSNGDVLGNIARSAGLSSQTASKAKEGIGNAMGNGVGGGLIGGAISGGLMSALLGSKKGRKVGGKVLAYGGTALVAGLAYKAWRDYRNNQPPTDHSQDRDITQVPTDSGFAPEQERGADNSDFRLSLIRAMIAAAKSDGHIDQSEHARISDQITRFDLGPDEKAFLFDAFSAPANPIEIAKLAKTEEQSAEIYLASCLAIDPDDPAEQHYLDRLSDGLRISDDLRTHLDFQARNARNVDITAN</sequence>
<dbReference type="RefSeq" id="WP_114103134.1">
    <property type="nucleotide sequence ID" value="NZ_JPWF01000009.1"/>
</dbReference>
<protein>
    <submittedName>
        <fullName evidence="2">Membrane protein</fullName>
    </submittedName>
</protein>
<evidence type="ECO:0000313" key="2">
    <source>
        <dbReference type="EMBL" id="RCK35039.1"/>
    </source>
</evidence>
<dbReference type="AlphaFoldDB" id="A0A367W472"/>
<name>A0A367W472_9PROT</name>
<dbReference type="EMBL" id="JPWF01000009">
    <property type="protein sequence ID" value="RCK35039.1"/>
    <property type="molecule type" value="Genomic_DNA"/>
</dbReference>